<keyword evidence="15" id="KW-1185">Reference proteome</keyword>
<dbReference type="InterPro" id="IPR038354">
    <property type="entry name" value="VKOR_sf"/>
</dbReference>
<evidence type="ECO:0000256" key="10">
    <source>
        <dbReference type="ARBA" id="ARBA00023157"/>
    </source>
</evidence>
<evidence type="ECO:0000256" key="11">
    <source>
        <dbReference type="ARBA" id="ARBA00023284"/>
    </source>
</evidence>
<keyword evidence="7 12" id="KW-1133">Transmembrane helix</keyword>
<feature type="domain" description="Vitamin K epoxide reductase" evidence="13">
    <location>
        <begin position="6"/>
        <end position="159"/>
    </location>
</feature>
<keyword evidence="9 12" id="KW-0472">Membrane</keyword>
<dbReference type="Proteomes" id="UP001153069">
    <property type="component" value="Unassembled WGS sequence"/>
</dbReference>
<comment type="subcellular location">
    <subcellularLocation>
        <location evidence="1">Endoplasmic reticulum membrane</location>
        <topology evidence="1">Multi-pass membrane protein</topology>
    </subcellularLocation>
</comment>
<comment type="similarity">
    <text evidence="2">Belongs to the VKOR family.</text>
</comment>
<evidence type="ECO:0000313" key="15">
    <source>
        <dbReference type="Proteomes" id="UP001153069"/>
    </source>
</evidence>
<evidence type="ECO:0000259" key="13">
    <source>
        <dbReference type="SMART" id="SM00756"/>
    </source>
</evidence>
<evidence type="ECO:0000256" key="2">
    <source>
        <dbReference type="ARBA" id="ARBA00006214"/>
    </source>
</evidence>
<dbReference type="PANTHER" id="PTHR14519:SF8">
    <property type="entry name" value="VITAMIN K EPOXIDE REDUCTASE COMPLEX SUBUNIT 1"/>
    <property type="match status" value="1"/>
</dbReference>
<evidence type="ECO:0000256" key="4">
    <source>
        <dbReference type="ARBA" id="ARBA00022692"/>
    </source>
</evidence>
<evidence type="ECO:0000256" key="1">
    <source>
        <dbReference type="ARBA" id="ARBA00004477"/>
    </source>
</evidence>
<dbReference type="Pfam" id="PF07884">
    <property type="entry name" value="VKOR"/>
    <property type="match status" value="1"/>
</dbReference>
<keyword evidence="5" id="KW-0874">Quinone</keyword>
<sequence length="168" mass="18560">MTAAADVPGAGLRSAISFVGLVLSIYAVYVEWKVHHIREAPEEMEEEFTALCDIQAIGASCSQVFQLPQGRMLSYFGIIPEGHVLDVPNAVLGSIYYLYMLLFSQLVPIELTYCLTVAAMSSSVFLAYQLTFVVRELCLLCWSTHVINSTLTWNLFGPGNSVKKQKSV</sequence>
<proteinExistence type="inferred from homology"/>
<dbReference type="InterPro" id="IPR012932">
    <property type="entry name" value="VKOR"/>
</dbReference>
<dbReference type="GO" id="GO:0042373">
    <property type="term" value="P:vitamin K metabolic process"/>
    <property type="evidence" value="ECO:0007669"/>
    <property type="project" value="InterPro"/>
</dbReference>
<accession>A0A9N8HET6</accession>
<dbReference type="GO" id="GO:0048038">
    <property type="term" value="F:quinone binding"/>
    <property type="evidence" value="ECO:0007669"/>
    <property type="project" value="UniProtKB-KW"/>
</dbReference>
<keyword evidence="10" id="KW-1015">Disulfide bond</keyword>
<evidence type="ECO:0000256" key="7">
    <source>
        <dbReference type="ARBA" id="ARBA00022989"/>
    </source>
</evidence>
<keyword evidence="11" id="KW-0676">Redox-active center</keyword>
<organism evidence="14 15">
    <name type="scientific">Seminavis robusta</name>
    <dbReference type="NCBI Taxonomy" id="568900"/>
    <lineage>
        <taxon>Eukaryota</taxon>
        <taxon>Sar</taxon>
        <taxon>Stramenopiles</taxon>
        <taxon>Ochrophyta</taxon>
        <taxon>Bacillariophyta</taxon>
        <taxon>Bacillariophyceae</taxon>
        <taxon>Bacillariophycidae</taxon>
        <taxon>Naviculales</taxon>
        <taxon>Naviculaceae</taxon>
        <taxon>Seminavis</taxon>
    </lineage>
</organism>
<evidence type="ECO:0000256" key="5">
    <source>
        <dbReference type="ARBA" id="ARBA00022719"/>
    </source>
</evidence>
<name>A0A9N8HET6_9STRA</name>
<dbReference type="SMART" id="SM00756">
    <property type="entry name" value="VKc"/>
    <property type="match status" value="1"/>
</dbReference>
<evidence type="ECO:0000256" key="6">
    <source>
        <dbReference type="ARBA" id="ARBA00022824"/>
    </source>
</evidence>
<evidence type="ECO:0000256" key="9">
    <source>
        <dbReference type="ARBA" id="ARBA00023136"/>
    </source>
</evidence>
<dbReference type="InterPro" id="IPR042406">
    <property type="entry name" value="VKORC1/VKORC1L1"/>
</dbReference>
<reference evidence="14" key="1">
    <citation type="submission" date="2020-06" db="EMBL/GenBank/DDBJ databases">
        <authorList>
            <consortium name="Plant Systems Biology data submission"/>
        </authorList>
    </citation>
    <scope>NUCLEOTIDE SEQUENCE</scope>
    <source>
        <strain evidence="14">D6</strain>
    </source>
</reference>
<protein>
    <recommendedName>
        <fullName evidence="3">vitamin-K-epoxide reductase (warfarin-sensitive)</fullName>
        <ecNumber evidence="3">1.17.4.4</ecNumber>
    </recommendedName>
</protein>
<keyword evidence="8" id="KW-0560">Oxidoreductase</keyword>
<dbReference type="EC" id="1.17.4.4" evidence="3"/>
<keyword evidence="6" id="KW-0256">Endoplasmic reticulum</keyword>
<gene>
    <name evidence="14" type="ORF">SEMRO_400_G135100.1</name>
</gene>
<keyword evidence="4 12" id="KW-0812">Transmembrane</keyword>
<evidence type="ECO:0000313" key="14">
    <source>
        <dbReference type="EMBL" id="CAB9509680.1"/>
    </source>
</evidence>
<dbReference type="AlphaFoldDB" id="A0A9N8HET6"/>
<dbReference type="Gene3D" id="1.20.1440.130">
    <property type="entry name" value="VKOR domain"/>
    <property type="match status" value="1"/>
</dbReference>
<comment type="caution">
    <text evidence="14">The sequence shown here is derived from an EMBL/GenBank/DDBJ whole genome shotgun (WGS) entry which is preliminary data.</text>
</comment>
<dbReference type="GO" id="GO:0047057">
    <property type="term" value="F:vitamin-K-epoxide reductase (warfarin-sensitive) activity"/>
    <property type="evidence" value="ECO:0007669"/>
    <property type="project" value="UniProtKB-EC"/>
</dbReference>
<dbReference type="OrthoDB" id="17010at2759"/>
<dbReference type="PANTHER" id="PTHR14519">
    <property type="entry name" value="VITAMIN K EPOXIDE REDUCTASE COMPLEX, SUBUNIT 1"/>
    <property type="match status" value="1"/>
</dbReference>
<evidence type="ECO:0000256" key="12">
    <source>
        <dbReference type="SAM" id="Phobius"/>
    </source>
</evidence>
<dbReference type="EMBL" id="CAICTM010000399">
    <property type="protein sequence ID" value="CAB9509680.1"/>
    <property type="molecule type" value="Genomic_DNA"/>
</dbReference>
<feature type="transmembrane region" description="Helical" evidence="12">
    <location>
        <begin position="12"/>
        <end position="30"/>
    </location>
</feature>
<evidence type="ECO:0000256" key="3">
    <source>
        <dbReference type="ARBA" id="ARBA00012278"/>
    </source>
</evidence>
<evidence type="ECO:0000256" key="8">
    <source>
        <dbReference type="ARBA" id="ARBA00023002"/>
    </source>
</evidence>
<dbReference type="GO" id="GO:0005789">
    <property type="term" value="C:endoplasmic reticulum membrane"/>
    <property type="evidence" value="ECO:0007669"/>
    <property type="project" value="UniProtKB-SubCell"/>
</dbReference>